<dbReference type="RefSeq" id="WP_190474612.1">
    <property type="nucleotide sequence ID" value="NZ_JACJPW010000148.1"/>
</dbReference>
<evidence type="ECO:0000313" key="4">
    <source>
        <dbReference type="Proteomes" id="UP000641646"/>
    </source>
</evidence>
<evidence type="ECO:0000256" key="2">
    <source>
        <dbReference type="SAM" id="MobiDB-lite"/>
    </source>
</evidence>
<feature type="region of interest" description="Disordered" evidence="2">
    <location>
        <begin position="26"/>
        <end position="49"/>
    </location>
</feature>
<feature type="coiled-coil region" evidence="1">
    <location>
        <begin position="107"/>
        <end position="135"/>
    </location>
</feature>
<keyword evidence="4" id="KW-1185">Reference proteome</keyword>
<keyword evidence="1" id="KW-0175">Coiled coil</keyword>
<dbReference type="EMBL" id="JACJPW010000148">
    <property type="protein sequence ID" value="MBD2185874.1"/>
    <property type="molecule type" value="Genomic_DNA"/>
</dbReference>
<organism evidence="3 4">
    <name type="scientific">Aerosakkonema funiforme FACHB-1375</name>
    <dbReference type="NCBI Taxonomy" id="2949571"/>
    <lineage>
        <taxon>Bacteria</taxon>
        <taxon>Bacillati</taxon>
        <taxon>Cyanobacteriota</taxon>
        <taxon>Cyanophyceae</taxon>
        <taxon>Oscillatoriophycideae</taxon>
        <taxon>Aerosakkonematales</taxon>
        <taxon>Aerosakkonemataceae</taxon>
        <taxon>Aerosakkonema</taxon>
    </lineage>
</organism>
<dbReference type="Proteomes" id="UP000641646">
    <property type="component" value="Unassembled WGS sequence"/>
</dbReference>
<evidence type="ECO:0000313" key="3">
    <source>
        <dbReference type="EMBL" id="MBD2185874.1"/>
    </source>
</evidence>
<feature type="compositionally biased region" description="Basic and acidic residues" evidence="2">
    <location>
        <begin position="26"/>
        <end position="48"/>
    </location>
</feature>
<dbReference type="AlphaFoldDB" id="A0A926ZKK2"/>
<accession>A0A926ZKK2</accession>
<name>A0A926ZKK2_9CYAN</name>
<gene>
    <name evidence="3" type="ORF">H6G03_33255</name>
</gene>
<reference evidence="3" key="2">
    <citation type="submission" date="2020-08" db="EMBL/GenBank/DDBJ databases">
        <authorList>
            <person name="Chen M."/>
            <person name="Teng W."/>
            <person name="Zhao L."/>
            <person name="Hu C."/>
            <person name="Zhou Y."/>
            <person name="Han B."/>
            <person name="Song L."/>
            <person name="Shu W."/>
        </authorList>
    </citation>
    <scope>NUCLEOTIDE SEQUENCE</scope>
    <source>
        <strain evidence="3">FACHB-1375</strain>
    </source>
</reference>
<comment type="caution">
    <text evidence="3">The sequence shown here is derived from an EMBL/GenBank/DDBJ whole genome shotgun (WGS) entry which is preliminary data.</text>
</comment>
<reference evidence="3" key="1">
    <citation type="journal article" date="2015" name="ISME J.">
        <title>Draft Genome Sequence of Streptomyces incarnatus NRRL8089, which Produces the Nucleoside Antibiotic Sinefungin.</title>
        <authorList>
            <person name="Oshima K."/>
            <person name="Hattori M."/>
            <person name="Shimizu H."/>
            <person name="Fukuda K."/>
            <person name="Nemoto M."/>
            <person name="Inagaki K."/>
            <person name="Tamura T."/>
        </authorList>
    </citation>
    <scope>NUCLEOTIDE SEQUENCE</scope>
    <source>
        <strain evidence="3">FACHB-1375</strain>
    </source>
</reference>
<evidence type="ECO:0000256" key="1">
    <source>
        <dbReference type="SAM" id="Coils"/>
    </source>
</evidence>
<sequence>MSGSPKFSEAEIAEWKQKILAAERQRRAEAEAKRRQEAEEQERQRQLEMSRSQTQVRVNVLLSDMQWQWANLYPQEAIILQSRCQNQLEPIAQATSEIQLLSISEELVKIEQAFQEALQRKRRDEEEKRRQADIDRQLFELQELERRVAQTPDAEAMKFDPAGRQQVRSVFQKVRDAIATGDPAAVRRPLTEATALVQKHVRQIVHGKTDSRHLQIQANRQLSELQVILAGLKADPVVMRWQGGAVKELENQISLAQQAIAQGQIKEVIAYLSESRRHSQTIIENANTAQMQAERRDYIADSIAQTLQAMGFSITFHQPEHPNHPASATILGATTNTGKGISVSVPIAGQVFYDVDGYAKQSVATVDGNAAAVCDEAEQVLTEMHAALENKFGVKMGEVLWQGKDPNRILRQAEQLPRGERSRRRSL</sequence>
<proteinExistence type="predicted"/>
<protein>
    <submittedName>
        <fullName evidence="3">Uncharacterized protein</fullName>
    </submittedName>
</protein>